<keyword evidence="2" id="KW-0804">Transcription</keyword>
<evidence type="ECO:0000313" key="5">
    <source>
        <dbReference type="Proteomes" id="UP000635996"/>
    </source>
</evidence>
<evidence type="ECO:0008006" key="6">
    <source>
        <dbReference type="Google" id="ProtNLM"/>
    </source>
</evidence>
<gene>
    <name evidence="4" type="ORF">HCJ95_03885</name>
</gene>
<evidence type="ECO:0000313" key="4">
    <source>
        <dbReference type="EMBL" id="NJP13451.1"/>
    </source>
</evidence>
<keyword evidence="3" id="KW-0472">Membrane</keyword>
<keyword evidence="1" id="KW-0805">Transcription regulation</keyword>
<evidence type="ECO:0000256" key="2">
    <source>
        <dbReference type="ARBA" id="ARBA00023163"/>
    </source>
</evidence>
<dbReference type="RefSeq" id="WP_168130959.1">
    <property type="nucleotide sequence ID" value="NZ_BMVZ01000001.1"/>
</dbReference>
<proteinExistence type="predicted"/>
<dbReference type="Proteomes" id="UP000635996">
    <property type="component" value="Unassembled WGS sequence"/>
</dbReference>
<accession>A0ABX0YLQ9</accession>
<comment type="caution">
    <text evidence="4">The sequence shown here is derived from an EMBL/GenBank/DDBJ whole genome shotgun (WGS) entry which is preliminary data.</text>
</comment>
<name>A0ABX0YLQ9_STRTL</name>
<reference evidence="4 5" key="1">
    <citation type="submission" date="2020-03" db="EMBL/GenBank/DDBJ databases">
        <title>WGS of actinomycetes isolated from Thailand.</title>
        <authorList>
            <person name="Thawai C."/>
        </authorList>
    </citation>
    <scope>NUCLEOTIDE SEQUENCE [LARGE SCALE GENOMIC DNA]</scope>
    <source>
        <strain evidence="4 5">NBRC 13905</strain>
    </source>
</reference>
<feature type="transmembrane region" description="Helical" evidence="3">
    <location>
        <begin position="90"/>
        <end position="110"/>
    </location>
</feature>
<keyword evidence="3" id="KW-0812">Transmembrane</keyword>
<dbReference type="InterPro" id="IPR041916">
    <property type="entry name" value="Anti_sigma_zinc_sf"/>
</dbReference>
<protein>
    <recommendedName>
        <fullName evidence="6">Zinc-finger domain-containing protein</fullName>
    </recommendedName>
</protein>
<sequence length="215" mass="22870">MRSLERHHDAGAYALGLLDAADTFRFEDHLGRCPRCAAAVTGFRPTTRQLLLYRRATPHGVDPVTRPGPPLLERLAAEVTRHRKAGRRRALYGLGAAVVLAVGAPAGAVAGHHSRAVVVTAHGAGGGLRAEVRAAPARWGSEVRLRLRDTAGPYTCRLVAVGRDGSRQTVAGWRVPAHGTRPLGVTGATALHPAQIARFEVRTAAGRRLLALVPR</sequence>
<dbReference type="Gene3D" id="1.10.10.1320">
    <property type="entry name" value="Anti-sigma factor, zinc-finger domain"/>
    <property type="match status" value="1"/>
</dbReference>
<dbReference type="EMBL" id="JAATEL010000003">
    <property type="protein sequence ID" value="NJP13451.1"/>
    <property type="molecule type" value="Genomic_DNA"/>
</dbReference>
<evidence type="ECO:0000256" key="3">
    <source>
        <dbReference type="SAM" id="Phobius"/>
    </source>
</evidence>
<organism evidence="4 5">
    <name type="scientific">Streptomyces thermoviolaceus subsp. thermoviolaceus</name>
    <dbReference type="NCBI Taxonomy" id="66860"/>
    <lineage>
        <taxon>Bacteria</taxon>
        <taxon>Bacillati</taxon>
        <taxon>Actinomycetota</taxon>
        <taxon>Actinomycetes</taxon>
        <taxon>Kitasatosporales</taxon>
        <taxon>Streptomycetaceae</taxon>
        <taxon>Streptomyces</taxon>
    </lineage>
</organism>
<keyword evidence="5" id="KW-1185">Reference proteome</keyword>
<evidence type="ECO:0000256" key="1">
    <source>
        <dbReference type="ARBA" id="ARBA00023015"/>
    </source>
</evidence>
<keyword evidence="3" id="KW-1133">Transmembrane helix</keyword>